<dbReference type="GO" id="GO:0030246">
    <property type="term" value="F:carbohydrate binding"/>
    <property type="evidence" value="ECO:0007669"/>
    <property type="project" value="InterPro"/>
</dbReference>
<dbReference type="GO" id="GO:0005975">
    <property type="term" value="P:carbohydrate metabolic process"/>
    <property type="evidence" value="ECO:0007669"/>
    <property type="project" value="InterPro"/>
</dbReference>
<feature type="transmembrane region" description="Helical" evidence="9">
    <location>
        <begin position="121"/>
        <end position="145"/>
    </location>
</feature>
<dbReference type="AlphaFoldDB" id="A0A6P4ZUA1"/>
<dbReference type="CDD" id="cd00111">
    <property type="entry name" value="Trefoil"/>
    <property type="match status" value="1"/>
</dbReference>
<evidence type="ECO:0000256" key="5">
    <source>
        <dbReference type="ARBA" id="ARBA00023157"/>
    </source>
</evidence>
<evidence type="ECO:0000313" key="12">
    <source>
        <dbReference type="RefSeq" id="XP_019633176.1"/>
    </source>
</evidence>
<evidence type="ECO:0000256" key="4">
    <source>
        <dbReference type="ARBA" id="ARBA00023136"/>
    </source>
</evidence>
<evidence type="ECO:0000313" key="14">
    <source>
        <dbReference type="RefSeq" id="XP_019633178.1"/>
    </source>
</evidence>
<dbReference type="RefSeq" id="XP_019633178.1">
    <property type="nucleotide sequence ID" value="XM_019777619.1"/>
</dbReference>
<dbReference type="InterPro" id="IPR000519">
    <property type="entry name" value="P_trefoil_dom"/>
</dbReference>
<dbReference type="FunFam" id="2.60.40.1180:FF:000001">
    <property type="entry name" value="Maltase-glucoamylase, intestinal"/>
    <property type="match status" value="1"/>
</dbReference>
<dbReference type="CDD" id="cd06602">
    <property type="entry name" value="GH31_MGAM_SI_GAA"/>
    <property type="match status" value="1"/>
</dbReference>
<dbReference type="Gene3D" id="3.20.20.80">
    <property type="entry name" value="Glycosidases"/>
    <property type="match status" value="2"/>
</dbReference>
<keyword evidence="3" id="KW-0378">Hydrolase</keyword>
<dbReference type="Pfam" id="PF13802">
    <property type="entry name" value="Gal_mutarotas_2"/>
    <property type="match status" value="1"/>
</dbReference>
<dbReference type="OrthoDB" id="5839090at2759"/>
<dbReference type="InterPro" id="IPR000322">
    <property type="entry name" value="Glyco_hydro_31_TIM"/>
</dbReference>
<keyword evidence="9" id="KW-0812">Transmembrane</keyword>
<dbReference type="RefSeq" id="XP_019633177.1">
    <property type="nucleotide sequence ID" value="XM_019777618.1"/>
</dbReference>
<evidence type="ECO:0000256" key="9">
    <source>
        <dbReference type="SAM" id="Phobius"/>
    </source>
</evidence>
<dbReference type="Gene3D" id="4.10.110.10">
    <property type="entry name" value="Spasmolytic Protein, domain 1"/>
    <property type="match status" value="1"/>
</dbReference>
<dbReference type="FunFam" id="2.60.40.1760:FF:000001">
    <property type="entry name" value="Maltase-glucoamylase, intestinal"/>
    <property type="match status" value="1"/>
</dbReference>
<keyword evidence="9" id="KW-1133">Transmembrane helix</keyword>
<dbReference type="InterPro" id="IPR030458">
    <property type="entry name" value="Glyco_hydro_31_AS"/>
</dbReference>
<dbReference type="InterPro" id="IPR017957">
    <property type="entry name" value="P_trefoil_CS"/>
</dbReference>
<keyword evidence="4 9" id="KW-0472">Membrane</keyword>
<name>A0A6P4ZUA1_BRABE</name>
<sequence length="1209" mass="135313">MAERYPLSAWNTPDKKVPLEELLKEDTSEECSLVSDTSVQEGQDVINYALEEPFLLKTEVEKCEKFPHLKKEADKQHRDDFFNLQAKIEERQLEELKRESFRRYVGVSTWRGLCSCQVCMCYLMGFLMLTLMSGCGVGMIFNIIMGNNIFMPLVKPPSQPKVAASTLAQGPTAPAVQCPDEDNAHRFDCFPEAIATQAKCEARGCCWRKPDANGVPFCYFPPTFPSYMLGEVQPTPLGASAVLRRNGSSPYPRDANQLSMVLRMETDGRLHLVLNDTASRRYEVPIATPAATTKAAAPLYDVEYSHNPFGIVVKRRSNGRVLLNTTVAPLIYADQFLEMSTSLPSGNVYGLGEHRGPLRHKTGWIRIPFWARDKQAAEAKEDVTNLYGSHPFYLCVEDDGQAHGVFLLNSNAMEVILQPAPALTWRTIGGILDFYILLGPDPNSVIQQYWDVIGYPMMPPYWALGFHLCRWGYGSANRTLDIAQKMRNAGIPQDTQWNDIDYMQSHLDWTRDEAKFSELPAVVKNLHEHGQHYIMIVDPGISNVQKAGTYPPYDVGLKRGVFINDTNGNPIVGRVWPGDTTFPDFTNPITQQWWLEMAADFHKEVPFDGMWIDMNEPSNFVDGSTHGCPDNELEKPPYTPAVNLFRRLSWRSLCASSVQHLGTHYNLHSLFGLFHASSSRNALVSIRGKRPVVISRSTFPSSGRHGGHWLGDNKSTWRDMYYSIPGLLNMNMFGIPLVGADICGFGGDTNEELCLRWQQLGAFYPFSRNHNTLGAKVQLSSPFSHNHNTLGAKVQLSSLTTTTHWEQRYSFPLPSLTTTTHWEQRYSSPLSQPQHTGSKGTAFLSLLSQPQHTGSKGTAFLSLLSQPQHTGSKGTAFLSHNHNTLGAKVQLSSLTTTTHWEQRYSFLLPSHNHSTLGAKVQLSSPFSHNHNTLGAKVQLSSPFSHNHNTLGAKPQEPIVWSAATQQAIRSVLLTRYSLLPHLYFLFHRANKMGEAVARPLFFEYPTDSHTWGVDTQFLWGDSLMVTPVLEQGATKVTAYFPNDTWYDFYSGRPVVPVGQNVTLDAPRDTINLHLRGGAILVTQQPAMTTTASRQNQFGLVVALNRTLEAWGGLFWDDGDTLDTEGKKEFTMIKFFSSRNTISSQVMMSGFPGTKDMTLGSIRVYGVSQEPHTVMANKQAVDFSYVQDAQMLSLNNLTLPLSQPIQAFWA</sequence>
<dbReference type="Pfam" id="PF00088">
    <property type="entry name" value="Trefoil"/>
    <property type="match status" value="1"/>
</dbReference>
<keyword evidence="7" id="KW-0326">Glycosidase</keyword>
<dbReference type="RefSeq" id="XP_019633176.1">
    <property type="nucleotide sequence ID" value="XM_019777617.1"/>
</dbReference>
<dbReference type="InterPro" id="IPR013780">
    <property type="entry name" value="Glyco_hydro_b"/>
</dbReference>
<keyword evidence="6" id="KW-0325">Glycoprotein</keyword>
<dbReference type="PROSITE" id="PS00129">
    <property type="entry name" value="GLYCOSYL_HYDROL_F31_1"/>
    <property type="match status" value="1"/>
</dbReference>
<evidence type="ECO:0000256" key="2">
    <source>
        <dbReference type="ARBA" id="ARBA00007806"/>
    </source>
</evidence>
<dbReference type="SUPFAM" id="SSF51011">
    <property type="entry name" value="Glycosyl hydrolase domain"/>
    <property type="match status" value="1"/>
</dbReference>
<evidence type="ECO:0000256" key="6">
    <source>
        <dbReference type="ARBA" id="ARBA00023180"/>
    </source>
</evidence>
<evidence type="ECO:0000256" key="7">
    <source>
        <dbReference type="ARBA" id="ARBA00023295"/>
    </source>
</evidence>
<gene>
    <name evidence="12 13 14" type="primary">LOC109476621</name>
</gene>
<dbReference type="Pfam" id="PF01055">
    <property type="entry name" value="Glyco_hydro_31_2nd"/>
    <property type="match status" value="2"/>
</dbReference>
<feature type="domain" description="P-type" evidence="10">
    <location>
        <begin position="176"/>
        <end position="222"/>
    </location>
</feature>
<dbReference type="Gene3D" id="2.60.40.1180">
    <property type="entry name" value="Golgi alpha-mannosidase II"/>
    <property type="match status" value="2"/>
</dbReference>
<dbReference type="Proteomes" id="UP000515135">
    <property type="component" value="Unplaced"/>
</dbReference>
<keyword evidence="11" id="KW-1185">Reference proteome</keyword>
<dbReference type="PANTHER" id="PTHR22762:SF131">
    <property type="entry name" value="GLYCOSIDE HYDROLASE FAMILY 31 N-TERMINAL DOMAIN-CONTAINING PROTEIN"/>
    <property type="match status" value="1"/>
</dbReference>
<dbReference type="PANTHER" id="PTHR22762">
    <property type="entry name" value="ALPHA-GLUCOSIDASE"/>
    <property type="match status" value="1"/>
</dbReference>
<dbReference type="InterPro" id="IPR030459">
    <property type="entry name" value="Glyco_hydro_31_CS"/>
</dbReference>
<dbReference type="PROSITE" id="PS51448">
    <property type="entry name" value="P_TREFOIL_2"/>
    <property type="match status" value="1"/>
</dbReference>
<protein>
    <submittedName>
        <fullName evidence="12 14">Lysosomal alpha-glucosidase-like isoform X1</fullName>
    </submittedName>
    <submittedName>
        <fullName evidence="13">Lysosomal alpha-glucosidase-like isoform X2</fullName>
    </submittedName>
</protein>
<keyword evidence="5" id="KW-1015">Disulfide bond</keyword>
<evidence type="ECO:0000256" key="3">
    <source>
        <dbReference type="ARBA" id="ARBA00022801"/>
    </source>
</evidence>
<proteinExistence type="inferred from homology"/>
<dbReference type="InterPro" id="IPR025887">
    <property type="entry name" value="Glyco_hydro_31_N_dom"/>
</dbReference>
<dbReference type="InterPro" id="IPR048395">
    <property type="entry name" value="Glyco_hydro_31_C"/>
</dbReference>
<organism evidence="11 12">
    <name type="scientific">Branchiostoma belcheri</name>
    <name type="common">Amphioxus</name>
    <dbReference type="NCBI Taxonomy" id="7741"/>
    <lineage>
        <taxon>Eukaryota</taxon>
        <taxon>Metazoa</taxon>
        <taxon>Chordata</taxon>
        <taxon>Cephalochordata</taxon>
        <taxon>Leptocardii</taxon>
        <taxon>Amphioxiformes</taxon>
        <taxon>Branchiostomatidae</taxon>
        <taxon>Branchiostoma</taxon>
    </lineage>
</organism>
<evidence type="ECO:0000313" key="11">
    <source>
        <dbReference type="Proteomes" id="UP000515135"/>
    </source>
</evidence>
<comment type="similarity">
    <text evidence="2">Belongs to the glycosyl hydrolase 31 family.</text>
</comment>
<dbReference type="PROSITE" id="PS00707">
    <property type="entry name" value="GLYCOSYL_HYDROL_F31_2"/>
    <property type="match status" value="1"/>
</dbReference>
<accession>A0A6P4ZUA1</accession>
<evidence type="ECO:0000256" key="1">
    <source>
        <dbReference type="ARBA" id="ARBA00004308"/>
    </source>
</evidence>
<comment type="subcellular location">
    <subcellularLocation>
        <location evidence="1">Endomembrane system</location>
    </subcellularLocation>
</comment>
<evidence type="ECO:0000259" key="10">
    <source>
        <dbReference type="PROSITE" id="PS51448"/>
    </source>
</evidence>
<dbReference type="CDD" id="cd14752">
    <property type="entry name" value="GH31_N"/>
    <property type="match status" value="1"/>
</dbReference>
<dbReference type="InterPro" id="IPR044913">
    <property type="entry name" value="P_trefoil_dom_sf"/>
</dbReference>
<reference evidence="12 13" key="1">
    <citation type="submission" date="2025-04" db="UniProtKB">
        <authorList>
            <consortium name="RefSeq"/>
        </authorList>
    </citation>
    <scope>IDENTIFICATION</scope>
    <source>
        <tissue evidence="12 13">Gonad</tissue>
    </source>
</reference>
<evidence type="ECO:0000313" key="13">
    <source>
        <dbReference type="RefSeq" id="XP_019633177.1"/>
    </source>
</evidence>
<dbReference type="Pfam" id="PF21365">
    <property type="entry name" value="Glyco_hydro_31_3rd"/>
    <property type="match status" value="1"/>
</dbReference>
<dbReference type="Gene3D" id="2.60.40.1760">
    <property type="entry name" value="glycosyl hydrolase (family 31)"/>
    <property type="match status" value="1"/>
</dbReference>
<evidence type="ECO:0000256" key="8">
    <source>
        <dbReference type="PROSITE-ProRule" id="PRU00779"/>
    </source>
</evidence>
<dbReference type="GeneID" id="109476621"/>
<dbReference type="GO" id="GO:0004558">
    <property type="term" value="F:alpha-1,4-glucosidase activity"/>
    <property type="evidence" value="ECO:0007669"/>
    <property type="project" value="TreeGrafter"/>
</dbReference>
<comment type="caution">
    <text evidence="8">Lacks conserved residue(s) required for the propagation of feature annotation.</text>
</comment>
<dbReference type="SUPFAM" id="SSF51445">
    <property type="entry name" value="(Trans)glycosidases"/>
    <property type="match status" value="1"/>
</dbReference>
<dbReference type="InterPro" id="IPR017853">
    <property type="entry name" value="GH"/>
</dbReference>
<dbReference type="SMART" id="SM00018">
    <property type="entry name" value="PD"/>
    <property type="match status" value="1"/>
</dbReference>
<dbReference type="SUPFAM" id="SSF74650">
    <property type="entry name" value="Galactose mutarotase-like"/>
    <property type="match status" value="1"/>
</dbReference>
<dbReference type="KEGG" id="bbel:109476621"/>
<dbReference type="PROSITE" id="PS00025">
    <property type="entry name" value="P_TREFOIL_1"/>
    <property type="match status" value="1"/>
</dbReference>
<dbReference type="InterPro" id="IPR011013">
    <property type="entry name" value="Gal_mutarotase_sf_dom"/>
</dbReference>
<dbReference type="GO" id="GO:0012505">
    <property type="term" value="C:endomembrane system"/>
    <property type="evidence" value="ECO:0007669"/>
    <property type="project" value="UniProtKB-SubCell"/>
</dbReference>